<dbReference type="Proteomes" id="UP000479293">
    <property type="component" value="Unassembled WGS sequence"/>
</dbReference>
<keyword evidence="3" id="KW-1185">Reference proteome</keyword>
<protein>
    <recommendedName>
        <fullName evidence="4">Beta-lactamase-inhibitor-like PepSY-like domain-containing protein</fullName>
    </recommendedName>
</protein>
<evidence type="ECO:0000256" key="1">
    <source>
        <dbReference type="SAM" id="SignalP"/>
    </source>
</evidence>
<feature type="chain" id="PRO_5028799805" description="Beta-lactamase-inhibitor-like PepSY-like domain-containing protein" evidence="1">
    <location>
        <begin position="30"/>
        <end position="144"/>
    </location>
</feature>
<organism evidence="2 3">
    <name type="scientific">Salmonirosea aquatica</name>
    <dbReference type="NCBI Taxonomy" id="2654236"/>
    <lineage>
        <taxon>Bacteria</taxon>
        <taxon>Pseudomonadati</taxon>
        <taxon>Bacteroidota</taxon>
        <taxon>Cytophagia</taxon>
        <taxon>Cytophagales</taxon>
        <taxon>Spirosomataceae</taxon>
        <taxon>Salmonirosea</taxon>
    </lineage>
</organism>
<evidence type="ECO:0008006" key="4">
    <source>
        <dbReference type="Google" id="ProtNLM"/>
    </source>
</evidence>
<reference evidence="2 3" key="1">
    <citation type="submission" date="2019-10" db="EMBL/GenBank/DDBJ databases">
        <title>Draft Genome Sequence of Cytophagaceae sp. SJW1-29.</title>
        <authorList>
            <person name="Choi A."/>
        </authorList>
    </citation>
    <scope>NUCLEOTIDE SEQUENCE [LARGE SCALE GENOMIC DNA]</scope>
    <source>
        <strain evidence="2 3">SJW1-29</strain>
    </source>
</reference>
<accession>A0A7C9BFT8</accession>
<dbReference type="EMBL" id="WHLY01000002">
    <property type="protein sequence ID" value="MPR34021.1"/>
    <property type="molecule type" value="Genomic_DNA"/>
</dbReference>
<gene>
    <name evidence="2" type="ORF">GBK04_11740</name>
</gene>
<proteinExistence type="predicted"/>
<evidence type="ECO:0000313" key="2">
    <source>
        <dbReference type="EMBL" id="MPR34021.1"/>
    </source>
</evidence>
<dbReference type="RefSeq" id="WP_152759882.1">
    <property type="nucleotide sequence ID" value="NZ_WHLY01000002.1"/>
</dbReference>
<dbReference type="AlphaFoldDB" id="A0A7C9BFT8"/>
<feature type="signal peptide" evidence="1">
    <location>
        <begin position="1"/>
        <end position="29"/>
    </location>
</feature>
<keyword evidence="1" id="KW-0732">Signal</keyword>
<evidence type="ECO:0000313" key="3">
    <source>
        <dbReference type="Proteomes" id="UP000479293"/>
    </source>
</evidence>
<sequence>MRKIKPLPRMITCLILILPLRINSTFAQCSEFTISDYEKMVDMPFSDLGNFVSKKGYVAYNDEFFVVACKNGENSVSSYFGIKNKTINLLGYSSFKKDSFVEKLISNGYTIQQDYSTLVYGNERYLVEIVDENSRFNIRMRKVN</sequence>
<comment type="caution">
    <text evidence="2">The sequence shown here is derived from an EMBL/GenBank/DDBJ whole genome shotgun (WGS) entry which is preliminary data.</text>
</comment>
<name>A0A7C9BFT8_9BACT</name>